<feature type="compositionally biased region" description="Low complexity" evidence="11">
    <location>
        <begin position="16"/>
        <end position="31"/>
    </location>
</feature>
<evidence type="ECO:0000256" key="9">
    <source>
        <dbReference type="ARBA" id="ARBA00023242"/>
    </source>
</evidence>
<protein>
    <submittedName>
        <fullName evidence="13">Zinc finger, RING/FYVE/PHD-type</fullName>
    </submittedName>
</protein>
<dbReference type="GO" id="GO:0016925">
    <property type="term" value="P:protein sumoylation"/>
    <property type="evidence" value="ECO:0007669"/>
    <property type="project" value="UniProtKB-UniPathway"/>
</dbReference>
<name>A0A168DAG4_9HYPO</name>
<keyword evidence="5" id="KW-0479">Metal-binding</keyword>
<accession>A0A168DAG4</accession>
<feature type="compositionally biased region" description="Basic and acidic residues" evidence="11">
    <location>
        <begin position="401"/>
        <end position="416"/>
    </location>
</feature>
<dbReference type="CDD" id="cd16651">
    <property type="entry name" value="SPL-RING_NSE2"/>
    <property type="match status" value="1"/>
</dbReference>
<dbReference type="InterPro" id="IPR013083">
    <property type="entry name" value="Znf_RING/FYVE/PHD"/>
</dbReference>
<evidence type="ECO:0000256" key="6">
    <source>
        <dbReference type="ARBA" id="ARBA00022771"/>
    </source>
</evidence>
<dbReference type="Pfam" id="PF11789">
    <property type="entry name" value="zf-Nse"/>
    <property type="match status" value="1"/>
</dbReference>
<keyword evidence="7" id="KW-0833">Ubl conjugation pathway</keyword>
<dbReference type="InterPro" id="IPR004181">
    <property type="entry name" value="Znf_MIZ"/>
</dbReference>
<feature type="region of interest" description="Disordered" evidence="11">
    <location>
        <begin position="261"/>
        <end position="286"/>
    </location>
</feature>
<dbReference type="GO" id="GO:0061665">
    <property type="term" value="F:SUMO ligase activity"/>
    <property type="evidence" value="ECO:0007669"/>
    <property type="project" value="TreeGrafter"/>
</dbReference>
<organism evidence="13 14">
    <name type="scientific">Moelleriella libera RCEF 2490</name>
    <dbReference type="NCBI Taxonomy" id="1081109"/>
    <lineage>
        <taxon>Eukaryota</taxon>
        <taxon>Fungi</taxon>
        <taxon>Dikarya</taxon>
        <taxon>Ascomycota</taxon>
        <taxon>Pezizomycotina</taxon>
        <taxon>Sordariomycetes</taxon>
        <taxon>Hypocreomycetidae</taxon>
        <taxon>Hypocreales</taxon>
        <taxon>Clavicipitaceae</taxon>
        <taxon>Moelleriella</taxon>
    </lineage>
</organism>
<dbReference type="Proteomes" id="UP000078544">
    <property type="component" value="Unassembled WGS sequence"/>
</dbReference>
<comment type="caution">
    <text evidence="13">The sequence shown here is derived from an EMBL/GenBank/DDBJ whole genome shotgun (WGS) entry which is preliminary data.</text>
</comment>
<evidence type="ECO:0000313" key="14">
    <source>
        <dbReference type="Proteomes" id="UP000078544"/>
    </source>
</evidence>
<feature type="region of interest" description="Disordered" evidence="11">
    <location>
        <begin position="379"/>
        <end position="416"/>
    </location>
</feature>
<dbReference type="PROSITE" id="PS51044">
    <property type="entry name" value="ZF_SP_RING"/>
    <property type="match status" value="1"/>
</dbReference>
<gene>
    <name evidence="13" type="ORF">AAL_03498</name>
</gene>
<evidence type="ECO:0000256" key="11">
    <source>
        <dbReference type="SAM" id="MobiDB-lite"/>
    </source>
</evidence>
<dbReference type="GO" id="GO:0008270">
    <property type="term" value="F:zinc ion binding"/>
    <property type="evidence" value="ECO:0007669"/>
    <property type="project" value="UniProtKB-KW"/>
</dbReference>
<dbReference type="OrthoDB" id="26899at2759"/>
<evidence type="ECO:0000256" key="2">
    <source>
        <dbReference type="ARBA" id="ARBA00004718"/>
    </source>
</evidence>
<evidence type="ECO:0000256" key="10">
    <source>
        <dbReference type="PROSITE-ProRule" id="PRU00452"/>
    </source>
</evidence>
<evidence type="ECO:0000256" key="7">
    <source>
        <dbReference type="ARBA" id="ARBA00022786"/>
    </source>
</evidence>
<keyword evidence="9" id="KW-0539">Nucleus</keyword>
<keyword evidence="8" id="KW-0862">Zinc</keyword>
<feature type="compositionally biased region" description="Acidic residues" evidence="11">
    <location>
        <begin position="385"/>
        <end position="396"/>
    </location>
</feature>
<keyword evidence="6 10" id="KW-0863">Zinc-finger</keyword>
<dbReference type="GO" id="GO:0005634">
    <property type="term" value="C:nucleus"/>
    <property type="evidence" value="ECO:0007669"/>
    <property type="project" value="UniProtKB-SubCell"/>
</dbReference>
<dbReference type="AlphaFoldDB" id="A0A168DAG4"/>
<evidence type="ECO:0000256" key="5">
    <source>
        <dbReference type="ARBA" id="ARBA00022723"/>
    </source>
</evidence>
<feature type="compositionally biased region" description="Basic residues" evidence="11">
    <location>
        <begin position="1"/>
        <end position="10"/>
    </location>
</feature>
<evidence type="ECO:0000259" key="12">
    <source>
        <dbReference type="PROSITE" id="PS51044"/>
    </source>
</evidence>
<evidence type="ECO:0000256" key="3">
    <source>
        <dbReference type="ARBA" id="ARBA00008212"/>
    </source>
</evidence>
<dbReference type="EMBL" id="AZGY01000006">
    <property type="protein sequence ID" value="KZZ97534.1"/>
    <property type="molecule type" value="Genomic_DNA"/>
</dbReference>
<dbReference type="InterPro" id="IPR026846">
    <property type="entry name" value="Nse2(Mms21)"/>
</dbReference>
<dbReference type="GO" id="GO:0030915">
    <property type="term" value="C:Smc5-Smc6 complex"/>
    <property type="evidence" value="ECO:0007669"/>
    <property type="project" value="InterPro"/>
</dbReference>
<feature type="region of interest" description="Disordered" evidence="11">
    <location>
        <begin position="171"/>
        <end position="209"/>
    </location>
</feature>
<feature type="domain" description="SP-RING-type" evidence="12">
    <location>
        <begin position="291"/>
        <end position="376"/>
    </location>
</feature>
<proteinExistence type="inferred from homology"/>
<comment type="pathway">
    <text evidence="2">Protein modification; protein sumoylation.</text>
</comment>
<dbReference type="PANTHER" id="PTHR21330:SF1">
    <property type="entry name" value="E3 SUMO-PROTEIN LIGASE NSE2"/>
    <property type="match status" value="1"/>
</dbReference>
<dbReference type="Gene3D" id="3.30.40.10">
    <property type="entry name" value="Zinc/RING finger domain, C3HC4 (zinc finger)"/>
    <property type="match status" value="1"/>
</dbReference>
<comment type="similarity">
    <text evidence="3">Belongs to the NSE2 family.</text>
</comment>
<dbReference type="STRING" id="1081109.A0A168DAG4"/>
<sequence length="416" mass="46709">MPRRLARRRQQPSEQTDSASSPAPSSTSDPTLPVYQPPSCPLSNSARSALGALSNQRKTLVLETQLRDSIRYLGLSVGDLHERLRAQQERLRRLRQRREDKGTDKSAEENRLEKHLETFEEQVEELTHESEQSLRDVIDHRAELQDAAQVLGELYTTAEATRAAAAAAAAAASTSRRRARDAQQQQQPQEGEDADQKQDIETAPSTRDAYLDARDAKRTQYQALTHHQRYALNNDYAGFKKIWHDAAAGEDGPPLPDASRWFRSDGRPVMTRPGAANTRRSTLGAAQDYDDDDDLAVAREVLSLNCPLTLRQMEEPYSNIKCKHTFEKAAILDYLPATGSSQCPQTGCSQTFSKARFGQEFYLDEAMLRRIQRANQNPRALNHIDDDDDDGIEDDQTLVMGEERPAPGRTAKLERV</sequence>
<dbReference type="GO" id="GO:0000724">
    <property type="term" value="P:double-strand break repair via homologous recombination"/>
    <property type="evidence" value="ECO:0007669"/>
    <property type="project" value="InterPro"/>
</dbReference>
<evidence type="ECO:0000256" key="1">
    <source>
        <dbReference type="ARBA" id="ARBA00004123"/>
    </source>
</evidence>
<keyword evidence="14" id="KW-1185">Reference proteome</keyword>
<dbReference type="PANTHER" id="PTHR21330">
    <property type="entry name" value="E3 SUMO-PROTEIN LIGASE NSE2"/>
    <property type="match status" value="1"/>
</dbReference>
<dbReference type="SUPFAM" id="SSF57850">
    <property type="entry name" value="RING/U-box"/>
    <property type="match status" value="1"/>
</dbReference>
<keyword evidence="4" id="KW-0808">Transferase</keyword>
<comment type="subcellular location">
    <subcellularLocation>
        <location evidence="1">Nucleus</location>
    </subcellularLocation>
</comment>
<feature type="region of interest" description="Disordered" evidence="11">
    <location>
        <begin position="1"/>
        <end position="46"/>
    </location>
</feature>
<evidence type="ECO:0000313" key="13">
    <source>
        <dbReference type="EMBL" id="KZZ97534.1"/>
    </source>
</evidence>
<dbReference type="UniPathway" id="UPA00886"/>
<reference evidence="13 14" key="1">
    <citation type="journal article" date="2016" name="Genome Biol. Evol.">
        <title>Divergent and convergent evolution of fungal pathogenicity.</title>
        <authorList>
            <person name="Shang Y."/>
            <person name="Xiao G."/>
            <person name="Zheng P."/>
            <person name="Cen K."/>
            <person name="Zhan S."/>
            <person name="Wang C."/>
        </authorList>
    </citation>
    <scope>NUCLEOTIDE SEQUENCE [LARGE SCALE GENOMIC DNA]</scope>
    <source>
        <strain evidence="13 14">RCEF 2490</strain>
    </source>
</reference>
<evidence type="ECO:0000256" key="4">
    <source>
        <dbReference type="ARBA" id="ARBA00022679"/>
    </source>
</evidence>
<feature type="region of interest" description="Disordered" evidence="11">
    <location>
        <begin position="95"/>
        <end position="114"/>
    </location>
</feature>
<evidence type="ECO:0000256" key="8">
    <source>
        <dbReference type="ARBA" id="ARBA00022833"/>
    </source>
</evidence>